<dbReference type="InterPro" id="IPR052565">
    <property type="entry name" value="Glutaredoxin-like_YDR286C"/>
</dbReference>
<proteinExistence type="predicted"/>
<accession>A0A2P8GSY7</accession>
<dbReference type="RefSeq" id="WP_106562260.1">
    <property type="nucleotide sequence ID" value="NZ_PYAU01000001.1"/>
</dbReference>
<dbReference type="PANTHER" id="PTHR33558:SF1">
    <property type="entry name" value="GLUTAREDOXIN-LIKE PROTEIN C5ORF63 HOMOLOG"/>
    <property type="match status" value="1"/>
</dbReference>
<sequence>MTVALTLIGKPDCHLCDDARAVVGRVVADLGGSGTAPDVSVEELSIADDEALRERYWEMIPVVLVNGRQHCYWRVDADRLTAAISAAANMEEDR</sequence>
<keyword evidence="4" id="KW-1185">Reference proteome</keyword>
<dbReference type="Gene3D" id="3.40.30.10">
    <property type="entry name" value="Glutaredoxin"/>
    <property type="match status" value="1"/>
</dbReference>
<comment type="caution">
    <text evidence="1">The sequence shown here is derived from an EMBL/GenBank/DDBJ whole genome shotgun (WGS) entry which is preliminary data.</text>
</comment>
<name>A0A2P8GSY7_9MICO</name>
<organism evidence="1 3">
    <name type="scientific">Labedella gwakjiensis</name>
    <dbReference type="NCBI Taxonomy" id="390269"/>
    <lineage>
        <taxon>Bacteria</taxon>
        <taxon>Bacillati</taxon>
        <taxon>Actinomycetota</taxon>
        <taxon>Actinomycetes</taxon>
        <taxon>Micrococcales</taxon>
        <taxon>Microbacteriaceae</taxon>
        <taxon>Labedella</taxon>
    </lineage>
</organism>
<gene>
    <name evidence="1" type="ORF">CLV49_0677</name>
    <name evidence="2" type="ORF">ELQ93_17215</name>
</gene>
<reference evidence="1 3" key="1">
    <citation type="submission" date="2018-03" db="EMBL/GenBank/DDBJ databases">
        <title>Genomic Encyclopedia of Archaeal and Bacterial Type Strains, Phase II (KMG-II): from individual species to whole genera.</title>
        <authorList>
            <person name="Goeker M."/>
        </authorList>
    </citation>
    <scope>NUCLEOTIDE SEQUENCE [LARGE SCALE GENOMIC DNA]</scope>
    <source>
        <strain evidence="1 3">DSM 21548</strain>
    </source>
</reference>
<dbReference type="SUPFAM" id="SSF52833">
    <property type="entry name" value="Thioredoxin-like"/>
    <property type="match status" value="1"/>
</dbReference>
<protein>
    <submittedName>
        <fullName evidence="2">Glutaredoxin family protein</fullName>
    </submittedName>
    <submittedName>
        <fullName evidence="1">Glutaredoxin-like protein DUF836</fullName>
    </submittedName>
</protein>
<dbReference type="OrthoDB" id="8779161at2"/>
<dbReference type="Proteomes" id="UP000241203">
    <property type="component" value="Unassembled WGS sequence"/>
</dbReference>
<evidence type="ECO:0000313" key="4">
    <source>
        <dbReference type="Proteomes" id="UP000268291"/>
    </source>
</evidence>
<dbReference type="PANTHER" id="PTHR33558">
    <property type="entry name" value="GLUTAREDOXIN-LIKE PROTEIN C5ORF63 HOMOLOG"/>
    <property type="match status" value="1"/>
</dbReference>
<reference evidence="2 4" key="2">
    <citation type="submission" date="2018-12" db="EMBL/GenBank/DDBJ databases">
        <authorList>
            <person name="hu s."/>
            <person name="Xu Y."/>
            <person name="Xu B."/>
            <person name="Li F."/>
        </authorList>
    </citation>
    <scope>NUCLEOTIDE SEQUENCE [LARGE SCALE GENOMIC DNA]</scope>
    <source>
        <strain evidence="2 4">KSW2-17</strain>
    </source>
</reference>
<dbReference type="InterPro" id="IPR036249">
    <property type="entry name" value="Thioredoxin-like_sf"/>
</dbReference>
<dbReference type="Pfam" id="PF05768">
    <property type="entry name" value="Glrx-like"/>
    <property type="match status" value="1"/>
</dbReference>
<dbReference type="EMBL" id="RZGY01000004">
    <property type="protein sequence ID" value="RUQ82024.1"/>
    <property type="molecule type" value="Genomic_DNA"/>
</dbReference>
<evidence type="ECO:0000313" key="1">
    <source>
        <dbReference type="EMBL" id="PSL37071.1"/>
    </source>
</evidence>
<dbReference type="AlphaFoldDB" id="A0A2P8GSY7"/>
<dbReference type="InterPro" id="IPR008554">
    <property type="entry name" value="Glutaredoxin-like"/>
</dbReference>
<dbReference type="Proteomes" id="UP000268291">
    <property type="component" value="Unassembled WGS sequence"/>
</dbReference>
<dbReference type="EMBL" id="PYAU01000001">
    <property type="protein sequence ID" value="PSL37071.1"/>
    <property type="molecule type" value="Genomic_DNA"/>
</dbReference>
<evidence type="ECO:0000313" key="3">
    <source>
        <dbReference type="Proteomes" id="UP000241203"/>
    </source>
</evidence>
<evidence type="ECO:0000313" key="2">
    <source>
        <dbReference type="EMBL" id="RUQ82024.1"/>
    </source>
</evidence>